<dbReference type="SUPFAM" id="SSF55961">
    <property type="entry name" value="Bet v1-like"/>
    <property type="match status" value="1"/>
</dbReference>
<dbReference type="InterPro" id="IPR019587">
    <property type="entry name" value="Polyketide_cyclase/dehydratase"/>
</dbReference>
<dbReference type="CDD" id="cd07822">
    <property type="entry name" value="SRPBCC_4"/>
    <property type="match status" value="1"/>
</dbReference>
<dbReference type="PANTHER" id="PTHR36166:SF1">
    <property type="entry name" value="SRPBCC DOMAIN-CONTAINING PROTEIN"/>
    <property type="match status" value="1"/>
</dbReference>
<gene>
    <name evidence="1" type="ORF">HNR37_001264</name>
</gene>
<evidence type="ECO:0008006" key="3">
    <source>
        <dbReference type="Google" id="ProtNLM"/>
    </source>
</evidence>
<dbReference type="EMBL" id="JACHID010000007">
    <property type="protein sequence ID" value="MBB5021947.1"/>
    <property type="molecule type" value="Genomic_DNA"/>
</dbReference>
<evidence type="ECO:0000313" key="1">
    <source>
        <dbReference type="EMBL" id="MBB5021947.1"/>
    </source>
</evidence>
<dbReference type="AlphaFoldDB" id="A0A7W8DH27"/>
<proteinExistence type="predicted"/>
<comment type="caution">
    <text evidence="1">The sequence shown here is derived from an EMBL/GenBank/DDBJ whole genome shotgun (WGS) entry which is preliminary data.</text>
</comment>
<evidence type="ECO:0000313" key="2">
    <source>
        <dbReference type="Proteomes" id="UP000528322"/>
    </source>
</evidence>
<dbReference type="RefSeq" id="WP_183731566.1">
    <property type="nucleotide sequence ID" value="NZ_JACHID010000007.1"/>
</dbReference>
<dbReference type="Gene3D" id="3.30.530.20">
    <property type="match status" value="1"/>
</dbReference>
<sequence>MDLQHSALGGFTHQIETSVDIQATPQQVWQVLTDFAGYAQWNPFMVSIDGKAKVGSRLQVRLQLDANRQMPISPKILELDAPYRLLWQGRFLLPGTFTARHIFEITPLDEGRCNLSQREEFIGLLVPFFRRSLGQTTKDGLEAMNQALATEVQQRFKEGEG</sequence>
<organism evidence="1 2">
    <name type="scientific">Desulfurispira natronophila</name>
    <dbReference type="NCBI Taxonomy" id="682562"/>
    <lineage>
        <taxon>Bacteria</taxon>
        <taxon>Pseudomonadati</taxon>
        <taxon>Chrysiogenota</taxon>
        <taxon>Chrysiogenia</taxon>
        <taxon>Chrysiogenales</taxon>
        <taxon>Chrysiogenaceae</taxon>
        <taxon>Desulfurispira</taxon>
    </lineage>
</organism>
<accession>A0A7W8DH27</accession>
<name>A0A7W8DH27_9BACT</name>
<dbReference type="Pfam" id="PF10604">
    <property type="entry name" value="Polyketide_cyc2"/>
    <property type="match status" value="1"/>
</dbReference>
<dbReference type="InterPro" id="IPR023393">
    <property type="entry name" value="START-like_dom_sf"/>
</dbReference>
<protein>
    <recommendedName>
        <fullName evidence="3">SRPBCC domain-containing protein</fullName>
    </recommendedName>
</protein>
<keyword evidence="2" id="KW-1185">Reference proteome</keyword>
<reference evidence="1 2" key="1">
    <citation type="submission" date="2020-08" db="EMBL/GenBank/DDBJ databases">
        <title>Genomic Encyclopedia of Type Strains, Phase IV (KMG-IV): sequencing the most valuable type-strain genomes for metagenomic binning, comparative biology and taxonomic classification.</title>
        <authorList>
            <person name="Goeker M."/>
        </authorList>
    </citation>
    <scope>NUCLEOTIDE SEQUENCE [LARGE SCALE GENOMIC DNA]</scope>
    <source>
        <strain evidence="1 2">DSM 22071</strain>
    </source>
</reference>
<dbReference type="Proteomes" id="UP000528322">
    <property type="component" value="Unassembled WGS sequence"/>
</dbReference>
<dbReference type="PANTHER" id="PTHR36166">
    <property type="entry name" value="CHROMOSOME 9, WHOLE GENOME SHOTGUN SEQUENCE"/>
    <property type="match status" value="1"/>
</dbReference>